<dbReference type="PROSITE" id="PS50853">
    <property type="entry name" value="FN3"/>
    <property type="match status" value="1"/>
</dbReference>
<organism evidence="3 4">
    <name type="scientific">Oncorhynchus mykiss</name>
    <name type="common">Rainbow trout</name>
    <name type="synonym">Salmo gairdneri</name>
    <dbReference type="NCBI Taxonomy" id="8022"/>
    <lineage>
        <taxon>Eukaryota</taxon>
        <taxon>Metazoa</taxon>
        <taxon>Chordata</taxon>
        <taxon>Craniata</taxon>
        <taxon>Vertebrata</taxon>
        <taxon>Euteleostomi</taxon>
        <taxon>Actinopterygii</taxon>
        <taxon>Neopterygii</taxon>
        <taxon>Teleostei</taxon>
        <taxon>Protacanthopterygii</taxon>
        <taxon>Salmoniformes</taxon>
        <taxon>Salmonidae</taxon>
        <taxon>Salmoninae</taxon>
        <taxon>Oncorhynchus</taxon>
    </lineage>
</organism>
<feature type="transmembrane region" description="Helical" evidence="1">
    <location>
        <begin position="92"/>
        <end position="109"/>
    </location>
</feature>
<keyword evidence="1" id="KW-0472">Membrane</keyword>
<gene>
    <name evidence="3" type="ORF">GSONMT00017097001</name>
</gene>
<protein>
    <recommendedName>
        <fullName evidence="2">Fibronectin type-III domain-containing protein</fullName>
    </recommendedName>
</protein>
<dbReference type="InterPro" id="IPR036116">
    <property type="entry name" value="FN3_sf"/>
</dbReference>
<evidence type="ECO:0000256" key="1">
    <source>
        <dbReference type="SAM" id="Phobius"/>
    </source>
</evidence>
<evidence type="ECO:0000259" key="2">
    <source>
        <dbReference type="PROSITE" id="PS50853"/>
    </source>
</evidence>
<dbReference type="CDD" id="cd00063">
    <property type="entry name" value="FN3"/>
    <property type="match status" value="1"/>
</dbReference>
<sequence length="203" mass="21938">MFSIPLPQLNNGGSPITHYTVRYRVNKVDEDWREKDLPSNSTMINLHDLQYKSDYHVEVLAVNPYGSSSPAKLNFNVPQPVAKMNKGGMGKGAVAGIVIAIFLALLIAVDATCCYTNHCGMLMFLAVKLFGQKVPGMKTVEEGDGTSNGDLKLNGLGLQRDSIPNLQTQNGEKNGLQAEVTCDKAPLTKFEKASPNGDPVTEA</sequence>
<reference evidence="3" key="2">
    <citation type="submission" date="2014-03" db="EMBL/GenBank/DDBJ databases">
        <authorList>
            <person name="Genoscope - CEA"/>
        </authorList>
    </citation>
    <scope>NUCLEOTIDE SEQUENCE</scope>
</reference>
<dbReference type="Gene3D" id="2.60.40.10">
    <property type="entry name" value="Immunoglobulins"/>
    <property type="match status" value="1"/>
</dbReference>
<accession>A0A060Y2B3</accession>
<dbReference type="InterPro" id="IPR003961">
    <property type="entry name" value="FN3_dom"/>
</dbReference>
<evidence type="ECO:0000313" key="4">
    <source>
        <dbReference type="Proteomes" id="UP000193380"/>
    </source>
</evidence>
<feature type="domain" description="Fibronectin type-III" evidence="2">
    <location>
        <begin position="1"/>
        <end position="80"/>
    </location>
</feature>
<proteinExistence type="predicted"/>
<dbReference type="Pfam" id="PF00041">
    <property type="entry name" value="fn3"/>
    <property type="match status" value="1"/>
</dbReference>
<name>A0A060Y2B3_ONCMY</name>
<keyword evidence="1" id="KW-1133">Transmembrane helix</keyword>
<dbReference type="PaxDb" id="8022-A0A060Y2B3"/>
<dbReference type="SUPFAM" id="SSF49265">
    <property type="entry name" value="Fibronectin type III"/>
    <property type="match status" value="1"/>
</dbReference>
<reference evidence="3" key="1">
    <citation type="journal article" date="2014" name="Nat. Commun.">
        <title>The rainbow trout genome provides novel insights into evolution after whole-genome duplication in vertebrates.</title>
        <authorList>
            <person name="Berthelot C."/>
            <person name="Brunet F."/>
            <person name="Chalopin D."/>
            <person name="Juanchich A."/>
            <person name="Bernard M."/>
            <person name="Noel B."/>
            <person name="Bento P."/>
            <person name="Da Silva C."/>
            <person name="Labadie K."/>
            <person name="Alberti A."/>
            <person name="Aury J.M."/>
            <person name="Louis A."/>
            <person name="Dehais P."/>
            <person name="Bardou P."/>
            <person name="Montfort J."/>
            <person name="Klopp C."/>
            <person name="Cabau C."/>
            <person name="Gaspin C."/>
            <person name="Thorgaard G.H."/>
            <person name="Boussaha M."/>
            <person name="Quillet E."/>
            <person name="Guyomard R."/>
            <person name="Galiana D."/>
            <person name="Bobe J."/>
            <person name="Volff J.N."/>
            <person name="Genet C."/>
            <person name="Wincker P."/>
            <person name="Jaillon O."/>
            <person name="Roest Crollius H."/>
            <person name="Guiguen Y."/>
        </authorList>
    </citation>
    <scope>NUCLEOTIDE SEQUENCE [LARGE SCALE GENOMIC DNA]</scope>
</reference>
<dbReference type="STRING" id="8022.A0A060Y2B3"/>
<dbReference type="Proteomes" id="UP000193380">
    <property type="component" value="Unassembled WGS sequence"/>
</dbReference>
<evidence type="ECO:0000313" key="3">
    <source>
        <dbReference type="EMBL" id="CDQ83305.1"/>
    </source>
</evidence>
<dbReference type="AlphaFoldDB" id="A0A060Y2B3"/>
<dbReference type="InterPro" id="IPR013783">
    <property type="entry name" value="Ig-like_fold"/>
</dbReference>
<keyword evidence="1" id="KW-0812">Transmembrane</keyword>
<dbReference type="EMBL" id="FR906150">
    <property type="protein sequence ID" value="CDQ83305.1"/>
    <property type="molecule type" value="Genomic_DNA"/>
</dbReference>